<accession>A0ABV7X1K7</accession>
<protein>
    <submittedName>
        <fullName evidence="2">Uncharacterized protein</fullName>
    </submittedName>
</protein>
<keyword evidence="3" id="KW-1185">Reference proteome</keyword>
<keyword evidence="1" id="KW-0472">Membrane</keyword>
<gene>
    <name evidence="2" type="ORF">ACFOOL_11680</name>
</gene>
<sequence>MSDGTDLDTAPNEMTPQQLEAFKKRRRRRSLALAAALALFALTFYVLTVVKMGPALFDRTL</sequence>
<keyword evidence="1" id="KW-1133">Transmembrane helix</keyword>
<organism evidence="2 3">
    <name type="scientific">Devosia honganensis</name>
    <dbReference type="NCBI Taxonomy" id="1610527"/>
    <lineage>
        <taxon>Bacteria</taxon>
        <taxon>Pseudomonadati</taxon>
        <taxon>Pseudomonadota</taxon>
        <taxon>Alphaproteobacteria</taxon>
        <taxon>Hyphomicrobiales</taxon>
        <taxon>Devosiaceae</taxon>
        <taxon>Devosia</taxon>
    </lineage>
</organism>
<dbReference type="Proteomes" id="UP001595613">
    <property type="component" value="Unassembled WGS sequence"/>
</dbReference>
<dbReference type="EMBL" id="JBHRYD010000010">
    <property type="protein sequence ID" value="MFC3705416.1"/>
    <property type="molecule type" value="Genomic_DNA"/>
</dbReference>
<evidence type="ECO:0000313" key="3">
    <source>
        <dbReference type="Proteomes" id="UP001595613"/>
    </source>
</evidence>
<feature type="transmembrane region" description="Helical" evidence="1">
    <location>
        <begin position="31"/>
        <end position="50"/>
    </location>
</feature>
<proteinExistence type="predicted"/>
<comment type="caution">
    <text evidence="2">The sequence shown here is derived from an EMBL/GenBank/DDBJ whole genome shotgun (WGS) entry which is preliminary data.</text>
</comment>
<name>A0ABV7X1K7_9HYPH</name>
<dbReference type="RefSeq" id="WP_380097241.1">
    <property type="nucleotide sequence ID" value="NZ_JBHRYD010000010.1"/>
</dbReference>
<keyword evidence="1" id="KW-0812">Transmembrane</keyword>
<evidence type="ECO:0000256" key="1">
    <source>
        <dbReference type="SAM" id="Phobius"/>
    </source>
</evidence>
<reference evidence="3" key="1">
    <citation type="journal article" date="2019" name="Int. J. Syst. Evol. Microbiol.">
        <title>The Global Catalogue of Microorganisms (GCM) 10K type strain sequencing project: providing services to taxonomists for standard genome sequencing and annotation.</title>
        <authorList>
            <consortium name="The Broad Institute Genomics Platform"/>
            <consortium name="The Broad Institute Genome Sequencing Center for Infectious Disease"/>
            <person name="Wu L."/>
            <person name="Ma J."/>
        </authorList>
    </citation>
    <scope>NUCLEOTIDE SEQUENCE [LARGE SCALE GENOMIC DNA]</scope>
    <source>
        <strain evidence="3">KCTC 42281</strain>
    </source>
</reference>
<evidence type="ECO:0000313" key="2">
    <source>
        <dbReference type="EMBL" id="MFC3705416.1"/>
    </source>
</evidence>